<evidence type="ECO:0000313" key="14">
    <source>
        <dbReference type="Proteomes" id="UP000738359"/>
    </source>
</evidence>
<keyword evidence="8" id="KW-0255">Endonuclease</keyword>
<feature type="region of interest" description="Disordered" evidence="11">
    <location>
        <begin position="869"/>
        <end position="891"/>
    </location>
</feature>
<dbReference type="Pfam" id="PF13691">
    <property type="entry name" value="Lactamase_B_4"/>
    <property type="match status" value="1"/>
</dbReference>
<evidence type="ECO:0000256" key="6">
    <source>
        <dbReference type="ARBA" id="ARBA00022722"/>
    </source>
</evidence>
<reference evidence="13" key="1">
    <citation type="journal article" date="2020" name="Fungal Divers.">
        <title>Resolving the Mortierellaceae phylogeny through synthesis of multi-gene phylogenetics and phylogenomics.</title>
        <authorList>
            <person name="Vandepol N."/>
            <person name="Liber J."/>
            <person name="Desiro A."/>
            <person name="Na H."/>
            <person name="Kennedy M."/>
            <person name="Barry K."/>
            <person name="Grigoriev I.V."/>
            <person name="Miller A.N."/>
            <person name="O'Donnell K."/>
            <person name="Stajich J.E."/>
            <person name="Bonito G."/>
        </authorList>
    </citation>
    <scope>NUCLEOTIDE SEQUENCE</scope>
    <source>
        <strain evidence="13">CK1249</strain>
    </source>
</reference>
<proteinExistence type="inferred from homology"/>
<evidence type="ECO:0000256" key="11">
    <source>
        <dbReference type="SAM" id="MobiDB-lite"/>
    </source>
</evidence>
<keyword evidence="6" id="KW-0540">Nuclease</keyword>
<evidence type="ECO:0000256" key="5">
    <source>
        <dbReference type="ARBA" id="ARBA00022694"/>
    </source>
</evidence>
<dbReference type="GO" id="GO:1990180">
    <property type="term" value="P:mitochondrial tRNA 3'-end processing"/>
    <property type="evidence" value="ECO:0007669"/>
    <property type="project" value="TreeGrafter"/>
</dbReference>
<keyword evidence="14" id="KW-1185">Reference proteome</keyword>
<evidence type="ECO:0000256" key="4">
    <source>
        <dbReference type="ARBA" id="ARBA00012477"/>
    </source>
</evidence>
<evidence type="ECO:0000256" key="8">
    <source>
        <dbReference type="ARBA" id="ARBA00022759"/>
    </source>
</evidence>
<evidence type="ECO:0000256" key="1">
    <source>
        <dbReference type="ARBA" id="ARBA00000402"/>
    </source>
</evidence>
<dbReference type="InterPro" id="IPR047151">
    <property type="entry name" value="RNZ2-like"/>
</dbReference>
<comment type="catalytic activity">
    <reaction evidence="1">
        <text>Endonucleolytic cleavage of RNA, removing extra 3' nucleotides from tRNA precursor, generating 3' termini of tRNAs. A 3'-hydroxy group is left at the tRNA terminus and a 5'-phosphoryl group is left at the trailer molecule.</text>
        <dbReference type="EC" id="3.1.26.11"/>
    </reaction>
</comment>
<evidence type="ECO:0000259" key="12">
    <source>
        <dbReference type="SMART" id="SM00849"/>
    </source>
</evidence>
<accession>A0A9P6JEH1</accession>
<name>A0A9P6JEH1_MORAP</name>
<dbReference type="EMBL" id="JAAAHY010000025">
    <property type="protein sequence ID" value="KAF9968358.1"/>
    <property type="molecule type" value="Genomic_DNA"/>
</dbReference>
<evidence type="ECO:0000256" key="3">
    <source>
        <dbReference type="ARBA" id="ARBA00007823"/>
    </source>
</evidence>
<dbReference type="SUPFAM" id="SSF56281">
    <property type="entry name" value="Metallo-hydrolase/oxidoreductase"/>
    <property type="match status" value="2"/>
</dbReference>
<dbReference type="InterPro" id="IPR027794">
    <property type="entry name" value="tRNase_Z_dom"/>
</dbReference>
<feature type="domain" description="Metallo-beta-lactamase" evidence="12">
    <location>
        <begin position="580"/>
        <end position="807"/>
    </location>
</feature>
<keyword evidence="5" id="KW-0819">tRNA processing</keyword>
<dbReference type="GO" id="GO:0042781">
    <property type="term" value="F:3'-tRNA processing endoribonuclease activity"/>
    <property type="evidence" value="ECO:0007669"/>
    <property type="project" value="UniProtKB-EC"/>
</dbReference>
<gene>
    <name evidence="13" type="ORF">BGZ70_004757</name>
</gene>
<keyword evidence="10" id="KW-0862">Zinc</keyword>
<comment type="caution">
    <text evidence="13">The sequence shown here is derived from an EMBL/GenBank/DDBJ whole genome shotgun (WGS) entry which is preliminary data.</text>
</comment>
<dbReference type="EC" id="3.1.26.11" evidence="4"/>
<sequence>MKAYLQILSTGTADCPPSVILHFDSQRYMINCGEGTQRLCMESKLRFSKLKTILFTRTHWDCIGGVPGMLLTLSDVGARNIKMLGGENLTHALISTRHFVYRNTMSVDTFEFANDSKSYKDENLRITAVQVYPENFERAAPYEWPEVPSRSPNRSNSLSPSGSAPASPTARVQEALPTAVSANLGSKRNSDTLQTTNPSSTETERAQTDDEIRKQVLAGMFNLNKLSGDGSLAVKKPKRDPRAPSKTFAITEETSGQTDVDLIEAAAAAARTPHNCGSAPPRNSNGKYMDLPRTSPNTSAISYICQSPDYVGKFNKQAALDLKVKPGKLFGDLVNGKSVVSESGGTVHPHQVISGARPGRVFMVIDCPTIGHISELVKAQEFERFHNSAPTKGTGSAPEDRLTAACIIHLGGHSVLSHPTYKAWIQQFGPETQHIVANQEYCAQKLIWRSQSQSCSKLSKLDSSIFATPYYDNKPVHDLSNDFEDLPIQATLAESMQTFMLEPSTGLDNTEVVKPMSLPTNFKFLRDSEKAYLREYYELAEKAQEEIARDIESNPQHFPGHDVVLTALGTGSSHPSKHRNVSATLLNTPHDGTFLLDAGEGTYGQMFRRFGGYKLSASQICSVDDQIKNLRGIFISHLHADHHLGIVTIIDRWNALRESSSGPLYLIAPLKFNTFLQELSDVQDFGYKNVQFIESEDIVYWRDKRRDNRRRFATAALEGLLESSGFQDISTIDVIHCPWSYGISMTHKDGWKVVYSGDTRPCENMVKAGEGATVLLHEATFEDDMQDEALKKRHSTTQEAIMVGEGMEAKFTLLTHFSQRYPKIPQFDSEDKSTVIGICFDLMSVRLGEIARLSKFLPALQVLYSPQSDEALEGEEESKDSEMKSLQQQTQ</sequence>
<comment type="similarity">
    <text evidence="3">Belongs to the RNase Z family.</text>
</comment>
<evidence type="ECO:0000256" key="9">
    <source>
        <dbReference type="ARBA" id="ARBA00022801"/>
    </source>
</evidence>
<protein>
    <recommendedName>
        <fullName evidence="4">ribonuclease Z</fullName>
        <ecNumber evidence="4">3.1.26.11</ecNumber>
    </recommendedName>
</protein>
<evidence type="ECO:0000256" key="2">
    <source>
        <dbReference type="ARBA" id="ARBA00001947"/>
    </source>
</evidence>
<feature type="compositionally biased region" description="Polar residues" evidence="11">
    <location>
        <begin position="180"/>
        <end position="201"/>
    </location>
</feature>
<dbReference type="SMART" id="SM00849">
    <property type="entry name" value="Lactamase_B"/>
    <property type="match status" value="1"/>
</dbReference>
<dbReference type="Gene3D" id="3.60.15.10">
    <property type="entry name" value="Ribonuclease Z/Hydroxyacylglutathione hydrolase-like"/>
    <property type="match status" value="2"/>
</dbReference>
<dbReference type="GO" id="GO:0046872">
    <property type="term" value="F:metal ion binding"/>
    <property type="evidence" value="ECO:0007669"/>
    <property type="project" value="UniProtKB-KW"/>
</dbReference>
<dbReference type="CDD" id="cd07718">
    <property type="entry name" value="RNaseZ_ELAC1_ELAC2-C-term-like_MBL-fold"/>
    <property type="match status" value="1"/>
</dbReference>
<comment type="cofactor">
    <cofactor evidence="2">
        <name>Zn(2+)</name>
        <dbReference type="ChEBI" id="CHEBI:29105"/>
    </cofactor>
</comment>
<dbReference type="PANTHER" id="PTHR12553:SF49">
    <property type="entry name" value="ZINC PHOSPHODIESTERASE ELAC PROTEIN 2"/>
    <property type="match status" value="1"/>
</dbReference>
<evidence type="ECO:0000313" key="13">
    <source>
        <dbReference type="EMBL" id="KAF9968358.1"/>
    </source>
</evidence>
<dbReference type="AlphaFoldDB" id="A0A9P6JEH1"/>
<feature type="region of interest" description="Disordered" evidence="11">
    <location>
        <begin position="228"/>
        <end position="248"/>
    </location>
</feature>
<feature type="compositionally biased region" description="Low complexity" evidence="11">
    <location>
        <begin position="148"/>
        <end position="168"/>
    </location>
</feature>
<evidence type="ECO:0000256" key="10">
    <source>
        <dbReference type="ARBA" id="ARBA00022833"/>
    </source>
</evidence>
<dbReference type="GO" id="GO:0005739">
    <property type="term" value="C:mitochondrion"/>
    <property type="evidence" value="ECO:0007669"/>
    <property type="project" value="TreeGrafter"/>
</dbReference>
<dbReference type="InterPro" id="IPR036866">
    <property type="entry name" value="RibonucZ/Hydroxyglut_hydro"/>
</dbReference>
<dbReference type="OrthoDB" id="527344at2759"/>
<evidence type="ECO:0000256" key="7">
    <source>
        <dbReference type="ARBA" id="ARBA00022723"/>
    </source>
</evidence>
<dbReference type="Pfam" id="PF12706">
    <property type="entry name" value="Lactamase_B_2"/>
    <property type="match status" value="1"/>
</dbReference>
<dbReference type="InterPro" id="IPR001279">
    <property type="entry name" value="Metallo-B-lactamas"/>
</dbReference>
<keyword evidence="7" id="KW-0479">Metal-binding</keyword>
<organism evidence="13 14">
    <name type="scientific">Mortierella alpina</name>
    <name type="common">Oleaginous fungus</name>
    <name type="synonym">Mortierella renispora</name>
    <dbReference type="NCBI Taxonomy" id="64518"/>
    <lineage>
        <taxon>Eukaryota</taxon>
        <taxon>Fungi</taxon>
        <taxon>Fungi incertae sedis</taxon>
        <taxon>Mucoromycota</taxon>
        <taxon>Mortierellomycotina</taxon>
        <taxon>Mortierellomycetes</taxon>
        <taxon>Mortierellales</taxon>
        <taxon>Mortierellaceae</taxon>
        <taxon>Mortierella</taxon>
    </lineage>
</organism>
<dbReference type="PANTHER" id="PTHR12553">
    <property type="entry name" value="ZINC PHOSPHODIESTERASE ELAC PROTEIN 2"/>
    <property type="match status" value="1"/>
</dbReference>
<keyword evidence="9" id="KW-0378">Hydrolase</keyword>
<feature type="region of interest" description="Disordered" evidence="11">
    <location>
        <begin position="144"/>
        <end position="210"/>
    </location>
</feature>
<feature type="compositionally biased region" description="Acidic residues" evidence="11">
    <location>
        <begin position="870"/>
        <end position="879"/>
    </location>
</feature>
<dbReference type="Proteomes" id="UP000738359">
    <property type="component" value="Unassembled WGS sequence"/>
</dbReference>